<protein>
    <submittedName>
        <fullName evidence="1">Tetratricopeptide TPR_2 repeat protein</fullName>
    </submittedName>
</protein>
<organism evidence="1 2">
    <name type="scientific">Thermofilum pendens (strain DSM 2475 / Hrk 5)</name>
    <dbReference type="NCBI Taxonomy" id="368408"/>
    <lineage>
        <taxon>Archaea</taxon>
        <taxon>Thermoproteota</taxon>
        <taxon>Thermoprotei</taxon>
        <taxon>Thermofilales</taxon>
        <taxon>Thermofilaceae</taxon>
        <taxon>Thermofilum</taxon>
    </lineage>
</organism>
<reference evidence="2" key="1">
    <citation type="journal article" date="2008" name="J. Bacteriol.">
        <title>Genome sequence of Thermofilum pendens reveals an exceptional loss of biosynthetic pathways without genome reduction.</title>
        <authorList>
            <person name="Anderson I."/>
            <person name="Rodriguez J."/>
            <person name="Susanti D."/>
            <person name="Porat I."/>
            <person name="Reich C."/>
            <person name="Ulrich L.E."/>
            <person name="Elkins J.G."/>
            <person name="Mavromatis K."/>
            <person name="Lykidis A."/>
            <person name="Kim E."/>
            <person name="Thompson L.S."/>
            <person name="Nolan M."/>
            <person name="Land M."/>
            <person name="Copeland A."/>
            <person name="Lapidus A."/>
            <person name="Lucas S."/>
            <person name="Detter C."/>
            <person name="Zhulin I.B."/>
            <person name="Olsen G.J."/>
            <person name="Whitman W."/>
            <person name="Mukhopadhyay B."/>
            <person name="Bristow J."/>
            <person name="Kyrpides N."/>
        </authorList>
    </citation>
    <scope>NUCLEOTIDE SEQUENCE [LARGE SCALE GENOMIC DNA]</scope>
    <source>
        <strain evidence="2">DSM 2475 / Hrk 5</strain>
    </source>
</reference>
<dbReference type="KEGG" id="tpe:Tpen_1117"/>
<gene>
    <name evidence="1" type="ordered locus">Tpen_1117</name>
</gene>
<accession>A1RZ85</accession>
<dbReference type="Gene3D" id="1.25.40.10">
    <property type="entry name" value="Tetratricopeptide repeat domain"/>
    <property type="match status" value="1"/>
</dbReference>
<proteinExistence type="predicted"/>
<name>A1RZ85_THEPD</name>
<dbReference type="OrthoDB" id="31567at2157"/>
<dbReference type="Proteomes" id="UP000000641">
    <property type="component" value="Chromosome"/>
</dbReference>
<dbReference type="RefSeq" id="WP_011752780.1">
    <property type="nucleotide sequence ID" value="NC_008698.1"/>
</dbReference>
<evidence type="ECO:0000313" key="1">
    <source>
        <dbReference type="EMBL" id="ABL78515.1"/>
    </source>
</evidence>
<dbReference type="SUPFAM" id="SSF48452">
    <property type="entry name" value="TPR-like"/>
    <property type="match status" value="1"/>
</dbReference>
<sequence length="675" mass="72525">MSYYACVAAEARKAPPGGDFVRLAQILLDCGKKHWEDVESVLAASLGEVSLQVLEDAAEKVRVAGHGLQGAPEGERRVLHRYVVSLLEAFLGGVDVSLLTLDTVDWLLASLDELESVLGAGSDTARSILREIRDRISFNVVELDVPARPSLLQVDTESLPWVLDELWPLLSELVSGEGSSSAISRSIGLLEEGRAVALKGKAGSGRHSLAYLLASRLLEEGYSLYYGDPAHASLLSGKKAVFTVSSEIVFAPSGWSGDPPAPVVLDGVYSEKELLEIAEARLAWEGLGGGKLAREIAEKCPGNPSCVDAASLYLALCRQAGKPCDLGPGGQSVYERVREAVPPGFREALSIPASFRTRSFPAGVLGSAAEEYKEYADRLLLRVPHLGLYSFRSTPLQLAFRGIPAAPAGVAELAYSSEQPFVASWILVSGVPGAGRVLAYTSLNSLTEEASLQALEAVAILRPGTVSGFLRGSTLHRLGVLERYARSSGALAVSEELAHLSASILERLAPHGEEYRVLLGSVLEELAEVRLGRGLPELCLYTLKRREELGLPETARSLALRGFALLQLERYGEAESALARVLAMYEESGRADALFFSVKLSLSEAWLKKGEREKALSELEGLVKLLVREGCEYAGMLFDAASLLKRTTGKKNYAVCAQLTRCGYLDLAGSYGCFE</sequence>
<keyword evidence="2" id="KW-1185">Reference proteome</keyword>
<dbReference type="InterPro" id="IPR011990">
    <property type="entry name" value="TPR-like_helical_dom_sf"/>
</dbReference>
<dbReference type="EnsemblBacteria" id="ABL78515">
    <property type="protein sequence ID" value="ABL78515"/>
    <property type="gene ID" value="Tpen_1117"/>
</dbReference>
<dbReference type="HOGENOM" id="CLU_406906_0_0_2"/>
<dbReference type="AlphaFoldDB" id="A1RZ85"/>
<dbReference type="GeneID" id="4600859"/>
<dbReference type="eggNOG" id="arCOG03042">
    <property type="taxonomic scope" value="Archaea"/>
</dbReference>
<dbReference type="EMBL" id="CP000505">
    <property type="protein sequence ID" value="ABL78515.1"/>
    <property type="molecule type" value="Genomic_DNA"/>
</dbReference>
<evidence type="ECO:0000313" key="2">
    <source>
        <dbReference type="Proteomes" id="UP000000641"/>
    </source>
</evidence>